<keyword evidence="2" id="KW-1185">Reference proteome</keyword>
<evidence type="ECO:0000313" key="2">
    <source>
        <dbReference type="Proteomes" id="UP000596276"/>
    </source>
</evidence>
<evidence type="ECO:0000313" key="1">
    <source>
        <dbReference type="EMBL" id="QRD82507.1"/>
    </source>
</evidence>
<organism evidence="1 2">
    <name type="scientific">Aspergillus flavus (strain ATCC 200026 / FGSC A1120 / IAM 13836 / NRRL 3357 / JCM 12722 / SRRC 167)</name>
    <dbReference type="NCBI Taxonomy" id="332952"/>
    <lineage>
        <taxon>Eukaryota</taxon>
        <taxon>Fungi</taxon>
        <taxon>Dikarya</taxon>
        <taxon>Ascomycota</taxon>
        <taxon>Pezizomycotina</taxon>
        <taxon>Eurotiomycetes</taxon>
        <taxon>Eurotiomycetidae</taxon>
        <taxon>Eurotiales</taxon>
        <taxon>Aspergillaceae</taxon>
        <taxon>Aspergillus</taxon>
        <taxon>Aspergillus subgen. Circumdati</taxon>
    </lineage>
</organism>
<dbReference type="AlphaFoldDB" id="A0A7U2MF46"/>
<dbReference type="VEuPathDB" id="FungiDB:F9C07_2569"/>
<proteinExistence type="predicted"/>
<dbReference type="Proteomes" id="UP000596276">
    <property type="component" value="Chromosome 2"/>
</dbReference>
<sequence>MKKEKKKKEKQKLPNLLRTDFSDTADWLVAGCEWGTYSRFQEPRMDPNQHQWGLSRLLSRGVLGGEGWVLVDGLTYSYPT</sequence>
<gene>
    <name evidence="1" type="ORF">F9C07_2569</name>
</gene>
<reference evidence="2" key="1">
    <citation type="journal article" date="2021" name="G3 (Bethesda)">
        <title>Chromosome assembled and annotated genome sequence of Aspergillus flavus NRRL 3357.</title>
        <authorList>
            <person name="Skerker J.M."/>
            <person name="Pianalto K.M."/>
            <person name="Mondo S.J."/>
            <person name="Yang K."/>
            <person name="Arkin A.P."/>
            <person name="Keller N.P."/>
            <person name="Grigoriev I.V."/>
            <person name="Louise Glass N.L."/>
        </authorList>
    </citation>
    <scope>NUCLEOTIDE SEQUENCE [LARGE SCALE GENOMIC DNA]</scope>
    <source>
        <strain evidence="2">ATCC 200026 / FGSC A1120 / IAM 13836 / NRRL 3357 / JCM 12722 / SRRC 167</strain>
    </source>
</reference>
<dbReference type="EMBL" id="CP044622">
    <property type="protein sequence ID" value="QRD82507.1"/>
    <property type="molecule type" value="Genomic_DNA"/>
</dbReference>
<accession>A0A7U2MF46</accession>
<name>A0A7U2MF46_ASPFN</name>
<protein>
    <submittedName>
        <fullName evidence="1">Uncharacterized protein</fullName>
    </submittedName>
</protein>